<comment type="cofactor">
    <cofactor evidence="18">
        <name>Ca(2+)</name>
        <dbReference type="ChEBI" id="CHEBI:29108"/>
    </cofactor>
    <text evidence="18">Binds 1 Ca(2+) ion per monomer. In the dimeric form the Ca(2+) is bound by different amino acids with binding of each Ca(2+) shared with ligands coming from each monomer. The Ca(2+) ion may have a role in catalysis.</text>
</comment>
<evidence type="ECO:0000256" key="19">
    <source>
        <dbReference type="SAM" id="MobiDB-lite"/>
    </source>
</evidence>
<accession>A0ABU9G3W5</accession>
<comment type="similarity">
    <text evidence="3 18">Belongs to the phospholipase A1 family.</text>
</comment>
<feature type="signal peptide" evidence="18">
    <location>
        <begin position="1"/>
        <end position="17"/>
    </location>
</feature>
<keyword evidence="10 18" id="KW-0479">Metal-binding</keyword>
<dbReference type="InterPro" id="IPR036541">
    <property type="entry name" value="PLipase_A1_sf"/>
</dbReference>
<dbReference type="EC" id="3.1.1.32" evidence="5 18"/>
<evidence type="ECO:0000256" key="13">
    <source>
        <dbReference type="ARBA" id="ARBA00022837"/>
    </source>
</evidence>
<reference evidence="20 21" key="1">
    <citation type="submission" date="2024-02" db="EMBL/GenBank/DDBJ databases">
        <title>Bacteria isolated from the canopy kelp, Nereocystis luetkeana.</title>
        <authorList>
            <person name="Pfister C.A."/>
            <person name="Younker I.T."/>
            <person name="Light S.H."/>
        </authorList>
    </citation>
    <scope>NUCLEOTIDE SEQUENCE [LARGE SCALE GENOMIC DNA]</scope>
    <source>
        <strain evidence="20 21">TI.4.07</strain>
    </source>
</reference>
<evidence type="ECO:0000256" key="9">
    <source>
        <dbReference type="ARBA" id="ARBA00022692"/>
    </source>
</evidence>
<keyword evidence="15 18" id="KW-0443">Lipid metabolism</keyword>
<evidence type="ECO:0000256" key="1">
    <source>
        <dbReference type="ARBA" id="ARBA00000111"/>
    </source>
</evidence>
<comment type="subcellular location">
    <subcellularLocation>
        <location evidence="18">Cell outer membrane</location>
        <topology evidence="18">Multi-pass membrane protein</topology>
    </subcellularLocation>
    <text evidence="18">One of the very few enzymes located there.</text>
</comment>
<dbReference type="PRINTS" id="PR01486">
    <property type="entry name" value="PHPHLIPASEA1"/>
</dbReference>
<dbReference type="RefSeq" id="WP_341566025.1">
    <property type="nucleotide sequence ID" value="NZ_JBAKAR010000001.1"/>
</dbReference>
<comment type="catalytic activity">
    <reaction evidence="2 18">
        <text>a 1,2-diacyl-sn-glycero-3-phosphocholine + H2O = a 1-acyl-sn-glycero-3-phosphocholine + a fatty acid + H(+)</text>
        <dbReference type="Rhea" id="RHEA:15801"/>
        <dbReference type="ChEBI" id="CHEBI:15377"/>
        <dbReference type="ChEBI" id="CHEBI:15378"/>
        <dbReference type="ChEBI" id="CHEBI:28868"/>
        <dbReference type="ChEBI" id="CHEBI:57643"/>
        <dbReference type="ChEBI" id="CHEBI:58168"/>
        <dbReference type="EC" id="3.1.1.4"/>
    </reaction>
</comment>
<dbReference type="PANTHER" id="PTHR40457">
    <property type="entry name" value="PHOSPHOLIPASE A1"/>
    <property type="match status" value="1"/>
</dbReference>
<keyword evidence="14 18" id="KW-0442">Lipid degradation</keyword>
<sequence>MKVMLLWVLCFPVMLYAQIDSVESDEERAALNIDNKQPASQQASEAENDDDYTPEEPKVPDTITQRANASDGLVEQRTSRERDSSNNPFVLTPHRPNYFLPFTFNPHPNETAFLGDKADDEDLDKVEFKFQLSFKFPVAYNIVGKNTSLWFAYTQQSYWQAYNGAISAPFRDTNYEPEVFIVTQPRFDFLNIKPSYVSYGFDHQSNGQSDSLSRSWNRLYVDITFEHGDTAYSIKPWYRIPESEEEDDNPDIEKYLGYGEFRVFHAIDDYSIDVMLRNNLRSSENKGAIEVGFTFPLWGKSRGYVQYFNGYGQSLLGYDESSQTLGVGIMLTNWF</sequence>
<comment type="subunit">
    <text evidence="4 18">Homodimer; dimerization is reversible, and the dimeric form is the active one.</text>
</comment>
<comment type="caution">
    <text evidence="20">The sequence shown here is derived from an EMBL/GenBank/DDBJ whole genome shotgun (WGS) entry which is preliminary data.</text>
</comment>
<protein>
    <recommendedName>
        <fullName evidence="7 18">Phospholipase A1</fullName>
        <ecNumber evidence="5 18">3.1.1.32</ecNumber>
        <ecNumber evidence="6 18">3.1.1.4</ecNumber>
    </recommendedName>
    <alternativeName>
        <fullName evidence="18">Phosphatidylcholine 1-acylhydrolase</fullName>
    </alternativeName>
</protein>
<dbReference type="CDD" id="cd00541">
    <property type="entry name" value="OMPLA"/>
    <property type="match status" value="1"/>
</dbReference>
<evidence type="ECO:0000313" key="20">
    <source>
        <dbReference type="EMBL" id="MEL0611667.1"/>
    </source>
</evidence>
<dbReference type="EMBL" id="JBAKAR010000001">
    <property type="protein sequence ID" value="MEL0611667.1"/>
    <property type="molecule type" value="Genomic_DNA"/>
</dbReference>
<evidence type="ECO:0000256" key="5">
    <source>
        <dbReference type="ARBA" id="ARBA00013179"/>
    </source>
</evidence>
<evidence type="ECO:0000256" key="10">
    <source>
        <dbReference type="ARBA" id="ARBA00022723"/>
    </source>
</evidence>
<dbReference type="Proteomes" id="UP001379949">
    <property type="component" value="Unassembled WGS sequence"/>
</dbReference>
<evidence type="ECO:0000256" key="18">
    <source>
        <dbReference type="RuleBase" id="RU366027"/>
    </source>
</evidence>
<feature type="region of interest" description="Disordered" evidence="19">
    <location>
        <begin position="33"/>
        <end position="89"/>
    </location>
</feature>
<evidence type="ECO:0000256" key="3">
    <source>
        <dbReference type="ARBA" id="ARBA00010525"/>
    </source>
</evidence>
<keyword evidence="9" id="KW-0812">Transmembrane</keyword>
<keyword evidence="17 18" id="KW-0998">Cell outer membrane</keyword>
<organism evidence="20 21">
    <name type="scientific">Marinomonas arenicola</name>
    <dbReference type="NCBI Taxonomy" id="569601"/>
    <lineage>
        <taxon>Bacteria</taxon>
        <taxon>Pseudomonadati</taxon>
        <taxon>Pseudomonadota</taxon>
        <taxon>Gammaproteobacteria</taxon>
        <taxon>Oceanospirillales</taxon>
        <taxon>Oceanospirillaceae</taxon>
        <taxon>Marinomonas</taxon>
    </lineage>
</organism>
<keyword evidence="12 18" id="KW-0378">Hydrolase</keyword>
<comment type="function">
    <text evidence="18">Hydrolysis of phosphatidylcholine with phospholipase A2 (EC 3.1.1.4) and phospholipase A1 (EC 3.1.1.32) activities.</text>
</comment>
<feature type="chain" id="PRO_5044973296" description="Phospholipase A1" evidence="18">
    <location>
        <begin position="18"/>
        <end position="335"/>
    </location>
</feature>
<feature type="compositionally biased region" description="Polar residues" evidence="19">
    <location>
        <begin position="34"/>
        <end position="45"/>
    </location>
</feature>
<keyword evidence="16" id="KW-0472">Membrane</keyword>
<evidence type="ECO:0000256" key="17">
    <source>
        <dbReference type="ARBA" id="ARBA00023237"/>
    </source>
</evidence>
<evidence type="ECO:0000256" key="7">
    <source>
        <dbReference type="ARBA" id="ARBA00021726"/>
    </source>
</evidence>
<evidence type="ECO:0000256" key="11">
    <source>
        <dbReference type="ARBA" id="ARBA00022729"/>
    </source>
</evidence>
<dbReference type="EC" id="3.1.1.4" evidence="6 18"/>
<keyword evidence="21" id="KW-1185">Reference proteome</keyword>
<dbReference type="InterPro" id="IPR003187">
    <property type="entry name" value="PLipase_A1"/>
</dbReference>
<evidence type="ECO:0000256" key="16">
    <source>
        <dbReference type="ARBA" id="ARBA00023136"/>
    </source>
</evidence>
<evidence type="ECO:0000313" key="21">
    <source>
        <dbReference type="Proteomes" id="UP001379949"/>
    </source>
</evidence>
<gene>
    <name evidence="20" type="ORF">V6242_00815</name>
</gene>
<evidence type="ECO:0000256" key="14">
    <source>
        <dbReference type="ARBA" id="ARBA00022963"/>
    </source>
</evidence>
<evidence type="ECO:0000256" key="4">
    <source>
        <dbReference type="ARBA" id="ARBA00011702"/>
    </source>
</evidence>
<evidence type="ECO:0000256" key="2">
    <source>
        <dbReference type="ARBA" id="ARBA00001604"/>
    </source>
</evidence>
<dbReference type="Pfam" id="PF02253">
    <property type="entry name" value="PLA1"/>
    <property type="match status" value="1"/>
</dbReference>
<name>A0ABU9G3W5_9GAMM</name>
<evidence type="ECO:0000256" key="6">
    <source>
        <dbReference type="ARBA" id="ARBA00013278"/>
    </source>
</evidence>
<keyword evidence="13 18" id="KW-0106">Calcium</keyword>
<proteinExistence type="inferred from homology"/>
<evidence type="ECO:0000256" key="12">
    <source>
        <dbReference type="ARBA" id="ARBA00022801"/>
    </source>
</evidence>
<dbReference type="PANTHER" id="PTHR40457:SF1">
    <property type="entry name" value="PHOSPHOLIPASE A1"/>
    <property type="match status" value="1"/>
</dbReference>
<comment type="catalytic activity">
    <reaction evidence="1 18">
        <text>a 1,2-diacyl-sn-glycero-3-phosphocholine + H2O = a 2-acyl-sn-glycero-3-phosphocholine + a fatty acid + H(+)</text>
        <dbReference type="Rhea" id="RHEA:18689"/>
        <dbReference type="ChEBI" id="CHEBI:15377"/>
        <dbReference type="ChEBI" id="CHEBI:15378"/>
        <dbReference type="ChEBI" id="CHEBI:28868"/>
        <dbReference type="ChEBI" id="CHEBI:57643"/>
        <dbReference type="ChEBI" id="CHEBI:57875"/>
        <dbReference type="EC" id="3.1.1.32"/>
    </reaction>
</comment>
<dbReference type="Gene3D" id="2.40.230.10">
    <property type="entry name" value="Phospholipase A1"/>
    <property type="match status" value="1"/>
</dbReference>
<dbReference type="SUPFAM" id="SSF56931">
    <property type="entry name" value="Outer membrane phospholipase A (OMPLA)"/>
    <property type="match status" value="1"/>
</dbReference>
<keyword evidence="8" id="KW-1134">Transmembrane beta strand</keyword>
<evidence type="ECO:0000256" key="8">
    <source>
        <dbReference type="ARBA" id="ARBA00022452"/>
    </source>
</evidence>
<evidence type="ECO:0000256" key="15">
    <source>
        <dbReference type="ARBA" id="ARBA00023098"/>
    </source>
</evidence>
<keyword evidence="11 18" id="KW-0732">Signal</keyword>